<feature type="domain" description="Peptidase S54 rhomboid" evidence="6">
    <location>
        <begin position="44"/>
        <end position="184"/>
    </location>
</feature>
<reference evidence="7 8" key="1">
    <citation type="submission" date="2023-10" db="EMBL/GenBank/DDBJ databases">
        <title>Complete genome sequence of Shewanella sp. DAU334.</title>
        <authorList>
            <person name="Lee Y.-S."/>
            <person name="Jeong H.-R."/>
            <person name="Hwang E.-J."/>
            <person name="Choi Y.-L."/>
            <person name="Kim G.-D."/>
        </authorList>
    </citation>
    <scope>NUCLEOTIDE SEQUENCE [LARGE SCALE GENOMIC DNA]</scope>
    <source>
        <strain evidence="7 8">DAU334</strain>
    </source>
</reference>
<dbReference type="RefSeq" id="WP_310470953.1">
    <property type="nucleotide sequence ID" value="NZ_CP136522.1"/>
</dbReference>
<dbReference type="EC" id="3.4.21.-" evidence="7"/>
<evidence type="ECO:0000256" key="1">
    <source>
        <dbReference type="ARBA" id="ARBA00004141"/>
    </source>
</evidence>
<gene>
    <name evidence="7" type="primary">rrtA</name>
    <name evidence="7" type="ORF">RGE70_07980</name>
</gene>
<feature type="transmembrane region" description="Helical" evidence="5">
    <location>
        <begin position="60"/>
        <end position="76"/>
    </location>
</feature>
<feature type="transmembrane region" description="Helical" evidence="5">
    <location>
        <begin position="12"/>
        <end position="30"/>
    </location>
</feature>
<organism evidence="7 8">
    <name type="scientific">Shewanella youngdeokensis</name>
    <dbReference type="NCBI Taxonomy" id="2999068"/>
    <lineage>
        <taxon>Bacteria</taxon>
        <taxon>Pseudomonadati</taxon>
        <taxon>Pseudomonadota</taxon>
        <taxon>Gammaproteobacteria</taxon>
        <taxon>Alteromonadales</taxon>
        <taxon>Shewanellaceae</taxon>
        <taxon>Shewanella</taxon>
    </lineage>
</organism>
<feature type="transmembrane region" description="Helical" evidence="5">
    <location>
        <begin position="110"/>
        <end position="128"/>
    </location>
</feature>
<name>A0ABZ0K2C0_9GAMM</name>
<dbReference type="PANTHER" id="PTHR43731:SF16">
    <property type="entry name" value="RHOMBOSORTASE"/>
    <property type="match status" value="1"/>
</dbReference>
<protein>
    <submittedName>
        <fullName evidence="7">Rhombosortase</fullName>
        <ecNumber evidence="7">3.4.21.-</ecNumber>
    </submittedName>
</protein>
<evidence type="ECO:0000256" key="2">
    <source>
        <dbReference type="ARBA" id="ARBA00022692"/>
    </source>
</evidence>
<dbReference type="InterPro" id="IPR050925">
    <property type="entry name" value="Rhomboid_protease_S54"/>
</dbReference>
<keyword evidence="2 5" id="KW-0812">Transmembrane</keyword>
<dbReference type="InterPro" id="IPR023826">
    <property type="entry name" value="Rhom-like_SP_proteobac"/>
</dbReference>
<accession>A0ABZ0K2C0</accession>
<evidence type="ECO:0000256" key="4">
    <source>
        <dbReference type="ARBA" id="ARBA00023136"/>
    </source>
</evidence>
<proteinExistence type="predicted"/>
<dbReference type="GO" id="GO:0016787">
    <property type="term" value="F:hydrolase activity"/>
    <property type="evidence" value="ECO:0007669"/>
    <property type="project" value="UniProtKB-KW"/>
</dbReference>
<feature type="transmembrane region" description="Helical" evidence="5">
    <location>
        <begin position="172"/>
        <end position="189"/>
    </location>
</feature>
<dbReference type="InterPro" id="IPR022764">
    <property type="entry name" value="Peptidase_S54_rhomboid_dom"/>
</dbReference>
<dbReference type="SUPFAM" id="SSF144091">
    <property type="entry name" value="Rhomboid-like"/>
    <property type="match status" value="1"/>
</dbReference>
<dbReference type="EMBL" id="CP136522">
    <property type="protein sequence ID" value="WOT06679.1"/>
    <property type="molecule type" value="Genomic_DNA"/>
</dbReference>
<evidence type="ECO:0000256" key="5">
    <source>
        <dbReference type="SAM" id="Phobius"/>
    </source>
</evidence>
<dbReference type="Proteomes" id="UP001529491">
    <property type="component" value="Chromosome"/>
</dbReference>
<evidence type="ECO:0000313" key="7">
    <source>
        <dbReference type="EMBL" id="WOT06679.1"/>
    </source>
</evidence>
<keyword evidence="8" id="KW-1185">Reference proteome</keyword>
<dbReference type="NCBIfam" id="TIGR03902">
    <property type="entry name" value="rhom_GG_sort"/>
    <property type="match status" value="1"/>
</dbReference>
<dbReference type="Pfam" id="PF01694">
    <property type="entry name" value="Rhomboid"/>
    <property type="match status" value="1"/>
</dbReference>
<feature type="transmembrane region" description="Helical" evidence="5">
    <location>
        <begin position="83"/>
        <end position="104"/>
    </location>
</feature>
<sequence>MSQLAPLTKRLYLTAALISTLCVVLFYADLADQLAFRRDLITEGQWWRLLTGNFLHTNDWHLLMNLAGLWVILLLHEQHYSATSLSVLVLSLGCMQGLGLLLFFPDTFGYVGLSGLLHGIFVFGAVMDTTKGFKIGYLLTLGVIAKVLYEQWFGASTELTALINATVATEAHLVGLLSGFICLAPMLVCKRMKK</sequence>
<evidence type="ECO:0000313" key="8">
    <source>
        <dbReference type="Proteomes" id="UP001529491"/>
    </source>
</evidence>
<feature type="transmembrane region" description="Helical" evidence="5">
    <location>
        <begin position="135"/>
        <end position="152"/>
    </location>
</feature>
<keyword evidence="3 5" id="KW-1133">Transmembrane helix</keyword>
<dbReference type="Gene3D" id="1.20.1540.10">
    <property type="entry name" value="Rhomboid-like"/>
    <property type="match status" value="1"/>
</dbReference>
<evidence type="ECO:0000256" key="3">
    <source>
        <dbReference type="ARBA" id="ARBA00022989"/>
    </source>
</evidence>
<evidence type="ECO:0000259" key="6">
    <source>
        <dbReference type="Pfam" id="PF01694"/>
    </source>
</evidence>
<comment type="subcellular location">
    <subcellularLocation>
        <location evidence="1">Membrane</location>
        <topology evidence="1">Multi-pass membrane protein</topology>
    </subcellularLocation>
</comment>
<dbReference type="InterPro" id="IPR035952">
    <property type="entry name" value="Rhomboid-like_sf"/>
</dbReference>
<keyword evidence="4 5" id="KW-0472">Membrane</keyword>
<keyword evidence="7" id="KW-0378">Hydrolase</keyword>
<dbReference type="PANTHER" id="PTHR43731">
    <property type="entry name" value="RHOMBOID PROTEASE"/>
    <property type="match status" value="1"/>
</dbReference>